<organism evidence="1 2">
    <name type="scientific">Puccinia striiformis f. sp. tritici PST-78</name>
    <dbReference type="NCBI Taxonomy" id="1165861"/>
    <lineage>
        <taxon>Eukaryota</taxon>
        <taxon>Fungi</taxon>
        <taxon>Dikarya</taxon>
        <taxon>Basidiomycota</taxon>
        <taxon>Pucciniomycotina</taxon>
        <taxon>Pucciniomycetes</taxon>
        <taxon>Pucciniales</taxon>
        <taxon>Pucciniaceae</taxon>
        <taxon>Puccinia</taxon>
    </lineage>
</organism>
<dbReference type="InterPro" id="IPR012337">
    <property type="entry name" value="RNaseH-like_sf"/>
</dbReference>
<reference evidence="2" key="1">
    <citation type="submission" date="2014-03" db="EMBL/GenBank/DDBJ databases">
        <title>The Genome Sequence of Puccinia striiformis f. sp. tritici PST-78.</title>
        <authorList>
            <consortium name="The Broad Institute Genome Sequencing Platform"/>
            <person name="Cuomo C."/>
            <person name="Hulbert S."/>
            <person name="Chen X."/>
            <person name="Walker B."/>
            <person name="Young S.K."/>
            <person name="Zeng Q."/>
            <person name="Gargeya S."/>
            <person name="Fitzgerald M."/>
            <person name="Haas B."/>
            <person name="Abouelleil A."/>
            <person name="Alvarado L."/>
            <person name="Arachchi H.M."/>
            <person name="Berlin A.M."/>
            <person name="Chapman S.B."/>
            <person name="Goldberg J."/>
            <person name="Griggs A."/>
            <person name="Gujja S."/>
            <person name="Hansen M."/>
            <person name="Howarth C."/>
            <person name="Imamovic A."/>
            <person name="Larimer J."/>
            <person name="McCowan C."/>
            <person name="Montmayeur A."/>
            <person name="Murphy C."/>
            <person name="Neiman D."/>
            <person name="Pearson M."/>
            <person name="Priest M."/>
            <person name="Roberts A."/>
            <person name="Saif S."/>
            <person name="Shea T."/>
            <person name="Sisk P."/>
            <person name="Sykes S."/>
            <person name="Wortman J."/>
            <person name="Nusbaum C."/>
            <person name="Birren B."/>
        </authorList>
    </citation>
    <scope>NUCLEOTIDE SEQUENCE [LARGE SCALE GENOMIC DNA]</scope>
    <source>
        <strain evidence="2">race PST-78</strain>
    </source>
</reference>
<dbReference type="EMBL" id="AJIL01001363">
    <property type="protein sequence ID" value="KNE88603.1"/>
    <property type="molecule type" value="Genomic_DNA"/>
</dbReference>
<evidence type="ECO:0000313" key="1">
    <source>
        <dbReference type="EMBL" id="KNE88603.1"/>
    </source>
</evidence>
<keyword evidence="2" id="KW-1185">Reference proteome</keyword>
<sequence length="197" mass="22674">MRPSKPALLAVEQADDLYFISTLPQFSEIARKLNKSPNSKAHFVEICQDLECSRPHNISRDFRTQWNLTLAQLSSIVRCSPAMEAQILDAVVFIDQITSHLSTPISNKKDNYPPVLRNACRAGLQLTNKYYTLTNCSPLYRVAMVMNPSFKDEYFKLAKWKPEWIQESIWLTRKMWENKCKPSPQEKNSQPANPGPK</sequence>
<proteinExistence type="predicted"/>
<dbReference type="AlphaFoldDB" id="A0A0L0UNK4"/>
<accession>A0A0L0UNK4</accession>
<dbReference type="STRING" id="1165861.A0A0L0UNK4"/>
<name>A0A0L0UNK4_9BASI</name>
<evidence type="ECO:0000313" key="2">
    <source>
        <dbReference type="Proteomes" id="UP000054564"/>
    </source>
</evidence>
<protein>
    <recommendedName>
        <fullName evidence="3">hAT-like transposase RNase-H fold domain-containing protein</fullName>
    </recommendedName>
</protein>
<comment type="caution">
    <text evidence="1">The sequence shown here is derived from an EMBL/GenBank/DDBJ whole genome shotgun (WGS) entry which is preliminary data.</text>
</comment>
<dbReference type="Proteomes" id="UP000054564">
    <property type="component" value="Unassembled WGS sequence"/>
</dbReference>
<feature type="non-terminal residue" evidence="1">
    <location>
        <position position="197"/>
    </location>
</feature>
<dbReference type="SUPFAM" id="SSF53098">
    <property type="entry name" value="Ribonuclease H-like"/>
    <property type="match status" value="1"/>
</dbReference>
<evidence type="ECO:0008006" key="3">
    <source>
        <dbReference type="Google" id="ProtNLM"/>
    </source>
</evidence>
<gene>
    <name evidence="1" type="ORF">PSTG_17979</name>
</gene>